<keyword evidence="4 9" id="KW-0732">Signal</keyword>
<dbReference type="SUPFAM" id="SSF49303">
    <property type="entry name" value="beta-Galactosidase/glucuronidase domain"/>
    <property type="match status" value="1"/>
</dbReference>
<dbReference type="InterPro" id="IPR008979">
    <property type="entry name" value="Galactose-bd-like_sf"/>
</dbReference>
<feature type="chain" id="PRO_5046757550" description="beta-galactosidase" evidence="9">
    <location>
        <begin position="29"/>
        <end position="1885"/>
    </location>
</feature>
<dbReference type="Pfam" id="PF02836">
    <property type="entry name" value="Glyco_hydro_2_C"/>
    <property type="match status" value="1"/>
</dbReference>
<dbReference type="InterPro" id="IPR000421">
    <property type="entry name" value="FA58C"/>
</dbReference>
<evidence type="ECO:0000256" key="8">
    <source>
        <dbReference type="SAM" id="MobiDB-lite"/>
    </source>
</evidence>
<protein>
    <recommendedName>
        <fullName evidence="3">beta-galactosidase</fullName>
        <ecNumber evidence="3">3.2.1.23</ecNumber>
    </recommendedName>
</protein>
<dbReference type="PRINTS" id="PR00132">
    <property type="entry name" value="GLHYDRLASE2"/>
</dbReference>
<keyword evidence="12" id="KW-1185">Reference proteome</keyword>
<reference evidence="11 12" key="1">
    <citation type="submission" date="2019-10" db="EMBL/GenBank/DDBJ databases">
        <title>Description of Paenibacillus terrestris sp. nov.</title>
        <authorList>
            <person name="Carlier A."/>
            <person name="Qi S."/>
        </authorList>
    </citation>
    <scope>NUCLEOTIDE SEQUENCE [LARGE SCALE GENOMIC DNA]</scope>
    <source>
        <strain evidence="11 12">LMG 31458</strain>
    </source>
</reference>
<feature type="domain" description="F5/8 type C" evidence="10">
    <location>
        <begin position="961"/>
        <end position="1086"/>
    </location>
</feature>
<dbReference type="Gene3D" id="2.60.120.200">
    <property type="match status" value="1"/>
</dbReference>
<dbReference type="Pfam" id="PF02837">
    <property type="entry name" value="Glyco_hydro_2_N"/>
    <property type="match status" value="1"/>
</dbReference>
<dbReference type="RefSeq" id="WP_171646754.1">
    <property type="nucleotide sequence ID" value="NZ_WHOA01000202.1"/>
</dbReference>
<dbReference type="InterPro" id="IPR013783">
    <property type="entry name" value="Ig-like_fold"/>
</dbReference>
<dbReference type="Proteomes" id="UP000616779">
    <property type="component" value="Unassembled WGS sequence"/>
</dbReference>
<dbReference type="InterPro" id="IPR017853">
    <property type="entry name" value="GH"/>
</dbReference>
<proteinExistence type="inferred from homology"/>
<dbReference type="InterPro" id="IPR006101">
    <property type="entry name" value="Glyco_hydro_2"/>
</dbReference>
<evidence type="ECO:0000256" key="1">
    <source>
        <dbReference type="ARBA" id="ARBA00001412"/>
    </source>
</evidence>
<dbReference type="EMBL" id="WHOA01000202">
    <property type="protein sequence ID" value="NOU75282.1"/>
    <property type="molecule type" value="Genomic_DNA"/>
</dbReference>
<feature type="region of interest" description="Disordered" evidence="8">
    <location>
        <begin position="1358"/>
        <end position="1378"/>
    </location>
</feature>
<dbReference type="Pfam" id="PF13385">
    <property type="entry name" value="Laminin_G_3"/>
    <property type="match status" value="1"/>
</dbReference>
<dbReference type="SUPFAM" id="SSF49899">
    <property type="entry name" value="Concanavalin A-like lectins/glucanases"/>
    <property type="match status" value="1"/>
</dbReference>
<evidence type="ECO:0000256" key="4">
    <source>
        <dbReference type="ARBA" id="ARBA00022729"/>
    </source>
</evidence>
<dbReference type="SUPFAM" id="SSF51445">
    <property type="entry name" value="(Trans)glycosidases"/>
    <property type="match status" value="1"/>
</dbReference>
<dbReference type="Gene3D" id="3.20.20.80">
    <property type="entry name" value="Glycosidases"/>
    <property type="match status" value="1"/>
</dbReference>
<dbReference type="InterPro" id="IPR006102">
    <property type="entry name" value="Ig-like_GH2"/>
</dbReference>
<dbReference type="SUPFAM" id="SSF49785">
    <property type="entry name" value="Galactose-binding domain-like"/>
    <property type="match status" value="3"/>
</dbReference>
<gene>
    <name evidence="11" type="ORF">GC098_28515</name>
</gene>
<organism evidence="11 12">
    <name type="scientific">Paenibacillus phytorum</name>
    <dbReference type="NCBI Taxonomy" id="2654977"/>
    <lineage>
        <taxon>Bacteria</taxon>
        <taxon>Bacillati</taxon>
        <taxon>Bacillota</taxon>
        <taxon>Bacilli</taxon>
        <taxon>Bacillales</taxon>
        <taxon>Paenibacillaceae</taxon>
        <taxon>Paenibacillus</taxon>
    </lineage>
</organism>
<evidence type="ECO:0000256" key="6">
    <source>
        <dbReference type="ARBA" id="ARBA00023157"/>
    </source>
</evidence>
<dbReference type="InterPro" id="IPR050347">
    <property type="entry name" value="Bact_Beta-galactosidase"/>
</dbReference>
<dbReference type="EC" id="3.2.1.23" evidence="3"/>
<dbReference type="InterPro" id="IPR014718">
    <property type="entry name" value="GH-type_carb-bd"/>
</dbReference>
<evidence type="ECO:0000259" key="10">
    <source>
        <dbReference type="PROSITE" id="PS50022"/>
    </source>
</evidence>
<comment type="catalytic activity">
    <reaction evidence="1">
        <text>Hydrolysis of terminal non-reducing beta-D-galactose residues in beta-D-galactosides.</text>
        <dbReference type="EC" id="3.2.1.23"/>
    </reaction>
</comment>
<dbReference type="InterPro" id="IPR006104">
    <property type="entry name" value="Glyco_hydro_2_N"/>
</dbReference>
<keyword evidence="7" id="KW-0326">Glycosidase</keyword>
<dbReference type="SMART" id="SM00560">
    <property type="entry name" value="LamGL"/>
    <property type="match status" value="1"/>
</dbReference>
<evidence type="ECO:0000256" key="5">
    <source>
        <dbReference type="ARBA" id="ARBA00022801"/>
    </source>
</evidence>
<dbReference type="InterPro" id="IPR011013">
    <property type="entry name" value="Gal_mutarotase_sf_dom"/>
</dbReference>
<dbReference type="Gene3D" id="2.60.120.260">
    <property type="entry name" value="Galactose-binding domain-like"/>
    <property type="match status" value="3"/>
</dbReference>
<evidence type="ECO:0000256" key="3">
    <source>
        <dbReference type="ARBA" id="ARBA00012756"/>
    </source>
</evidence>
<dbReference type="Gene3D" id="2.70.98.10">
    <property type="match status" value="1"/>
</dbReference>
<evidence type="ECO:0000313" key="11">
    <source>
        <dbReference type="EMBL" id="NOU75282.1"/>
    </source>
</evidence>
<keyword evidence="6" id="KW-1015">Disulfide bond</keyword>
<dbReference type="Pfam" id="PF00754">
    <property type="entry name" value="F5_F8_type_C"/>
    <property type="match status" value="2"/>
</dbReference>
<accession>A0ABX1Y326</accession>
<dbReference type="Gene3D" id="2.60.40.10">
    <property type="entry name" value="Immunoglobulins"/>
    <property type="match status" value="2"/>
</dbReference>
<name>A0ABX1Y326_9BACL</name>
<dbReference type="InterPro" id="IPR006558">
    <property type="entry name" value="LamG-like"/>
</dbReference>
<comment type="similarity">
    <text evidence="2">Belongs to the glycosyl hydrolase 2 family.</text>
</comment>
<evidence type="ECO:0000313" key="12">
    <source>
        <dbReference type="Proteomes" id="UP000616779"/>
    </source>
</evidence>
<dbReference type="PANTHER" id="PTHR46323">
    <property type="entry name" value="BETA-GALACTOSIDASE"/>
    <property type="match status" value="1"/>
</dbReference>
<keyword evidence="5" id="KW-0378">Hydrolase</keyword>
<dbReference type="InterPro" id="IPR058094">
    <property type="entry name" value="Ig-like_OmpL47-like"/>
</dbReference>
<dbReference type="InterPro" id="IPR036156">
    <property type="entry name" value="Beta-gal/glucu_dom_sf"/>
</dbReference>
<feature type="signal peptide" evidence="9">
    <location>
        <begin position="1"/>
        <end position="28"/>
    </location>
</feature>
<sequence>MRKLLSSIPFLAIILFATLLMISSVASANSVWPRPVVPPLPDSVTDVTTPKVSLNGTWKFTKTPPTNFWDNSSDPSTWPNVKDVQIPSDLAIKGFVTHCRNGCTTDKDTEFPYKKQIDIPSEFAGKRIFIRFEAAYTEARVWVNGNLVRTHKGAFSTWDADITNYVIPGSNAWVTIGVNAHNATPAFHHQRGITRDLTLYAAPQDYAMRLHASTDMDADYNNATLKVESGIVFNGGSNATVQLSLRDPSGNNVALSPSSISVSSSNPEGSVSIPVTAPLKWDAEHPNLYTLTGTFVVNGNTTQTIVKKIGFREIQVSGQKVLVNGKPVKLHGSDYQYTYATEGFVTSAEEQRKNLLKLKAANINYIRTAHMAPPEIVLDLADELGMFVEYETSVMFADGGGNAATANSSNYTEEYMTQFSENVELDKTHPSILYWSIANESPAGSNMTKMLDYIRLEDPTRPNKHSWGYNGVDTSIYSVHYQTGSPSSTKPTIYDEYAHGFYVEPAYDPGIRDYYGEYLSNYWNGMYANPGILGGGLWATMDASFQAAGSNGVNATWGTLLDAWGREKPEYYNVKEVYSTNIIKGKALVHPGANKPLVISVENRHDFTNMSEMNITYNVGSSSGTVNTNIDPRATGTITIPARDWKLGEVLNLKFTNPQGYLENEYNLTIGKPLYNFAEPSGSAPAITEDATSMTVTGTDYALKLSKSTGMITSGIYSGSTVLTGGPYLNMGKASLSAWTFKSITSSIVNNEAVITIDGTYGSVGATFAIKVDGTGLIRTTYTVANPPSDYSEVGVGYDVTGNADTLSWLRKGKWTSYPSDHIGRNVGQAAKHKPAAQKDTYGILPTWSWSLDEKSFGEFGVNDPGDRGTNDFRSSKTYFVYSSLILNDSNIRLRAEGDGTGSIRAEINGSNTRLNINNLWAVATKNQCCDNFSEKKISIANGYTNTVQMRLTNNDTVNTVYTNNLNLDPTLQLSATSVSSDPQFSLDKALDGDLDTSYKSGDSPSFPQYYTMKWPIGQTLDTVMLTCSSCQGQGITDFDVQVSDDGTTNWTTVASSGDLTYTSNSGYETKTIGFRQVANKKGVRIKINNANLSSNHFAINEIFVGRLVGLATASASNVSSNPQSSPGKAIDGDPNTSYVSQDSPGFPQYYTLEWPSGQTFNTVNISCGYCSDQGVTNFDVEVSDDGSTNWTRVATSGTLTYKSDSGIQTKSIFFPQVTNKKGFRIKINNANLTWKHFVLNEVVVTNTAPSAVVSIKAPAAIIGVNIGTAKTAAALGLPVNAVLVTDLGNVNASVNWDLNSANYDPTATTAQTFTVTGEVTLPTGVLNPNNVPLTTSISVSVKPAELLAHWKFDEGSGTTVGDSSGKGNTGTLVNNPTWTNSGKIGGALAFSGGSRAEINPSATLNQTGDESVSLWFKTSQPSSGYASVFRQDKRFTALQWTGGGAAQVAYWPNGSSNLKLLSFSWTYSDNNWHHYVASYDHALGLKIYVDGKVVASDATNLGSLPIATSKIMLGAAESGGEAYSGQLDEVRVFSGPLTQDQVTQLMKAGVDQQAPTTTDNTPSGWVNQDVTVTLSAIDNVSGVANTYYTVDDGAKQTGTSVVLSEEGVHKLVYWSVDKVGNIEQAHTVSVSIDKKAPETKAAITPAEPDGLNGWYVHPIAVSLNAVDNLSEVAKTEYSLDGGTTWKSYTSPLTFDQGGTHTINFRSTDNASNQEEGKSVSFNLDSAAPVVEVAVPGDNSIYQDSVDLTPQIALTDILSGVDSSKTTVTLDTYSYQIGTAIPLYTLPLGQHTLVVSSIDLAGNHVSKTVQFTTVASIDTLKELVTRFANNNGIDNAGITNSLQAKLEKNNLNSFVNEVKAQSGKHISSEATEYLLRDAQYVLTQK</sequence>
<evidence type="ECO:0000256" key="9">
    <source>
        <dbReference type="SAM" id="SignalP"/>
    </source>
</evidence>
<dbReference type="SUPFAM" id="SSF74650">
    <property type="entry name" value="Galactose mutarotase-like"/>
    <property type="match status" value="1"/>
</dbReference>
<feature type="domain" description="F5/8 type C" evidence="10">
    <location>
        <begin position="1100"/>
        <end position="1248"/>
    </location>
</feature>
<dbReference type="PROSITE" id="PS50022">
    <property type="entry name" value="FA58C_3"/>
    <property type="match status" value="2"/>
</dbReference>
<evidence type="ECO:0000256" key="2">
    <source>
        <dbReference type="ARBA" id="ARBA00007401"/>
    </source>
</evidence>
<comment type="caution">
    <text evidence="11">The sequence shown here is derived from an EMBL/GenBank/DDBJ whole genome shotgun (WGS) entry which is preliminary data.</text>
</comment>
<dbReference type="InterPro" id="IPR006103">
    <property type="entry name" value="Glyco_hydro_2_cat"/>
</dbReference>
<dbReference type="NCBIfam" id="NF047446">
    <property type="entry name" value="barrel_OmpL47"/>
    <property type="match status" value="2"/>
</dbReference>
<dbReference type="Pfam" id="PF00703">
    <property type="entry name" value="Glyco_hydro_2"/>
    <property type="match status" value="1"/>
</dbReference>
<dbReference type="Gene3D" id="3.30.1920.20">
    <property type="match status" value="2"/>
</dbReference>
<dbReference type="InterPro" id="IPR013320">
    <property type="entry name" value="ConA-like_dom_sf"/>
</dbReference>
<dbReference type="PANTHER" id="PTHR46323:SF2">
    <property type="entry name" value="BETA-GALACTOSIDASE"/>
    <property type="match status" value="1"/>
</dbReference>
<evidence type="ECO:0000256" key="7">
    <source>
        <dbReference type="ARBA" id="ARBA00023295"/>
    </source>
</evidence>